<sequence>MQTILIAGVPKILRHVPSVARVPLVRHPCYRACLGRSRKGNCNLQPPSENHPGNENSISGRVRPIAIRTDELLYFNYASVAIRSGRLSELPPSDVYLKKKDTTLRKRTLIDTQSQHTLDCEGYCYSSSTVGKSSISRIINQQKNFLGHCLQNERANEDANAGPHLKQTNLLYEIVQCIPTKQVEIFKGNC</sequence>
<accession>A0A8X6V9J5</accession>
<keyword evidence="2" id="KW-1185">Reference proteome</keyword>
<evidence type="ECO:0000313" key="1">
    <source>
        <dbReference type="EMBL" id="GFX98024.1"/>
    </source>
</evidence>
<dbReference type="EMBL" id="BMAU01021201">
    <property type="protein sequence ID" value="GFX98024.1"/>
    <property type="molecule type" value="Genomic_DNA"/>
</dbReference>
<comment type="caution">
    <text evidence="1">The sequence shown here is derived from an EMBL/GenBank/DDBJ whole genome shotgun (WGS) entry which is preliminary data.</text>
</comment>
<gene>
    <name evidence="1" type="ORF">TNCV_4906741</name>
</gene>
<organism evidence="1 2">
    <name type="scientific">Trichonephila clavipes</name>
    <name type="common">Golden silk orbweaver</name>
    <name type="synonym">Nephila clavipes</name>
    <dbReference type="NCBI Taxonomy" id="2585209"/>
    <lineage>
        <taxon>Eukaryota</taxon>
        <taxon>Metazoa</taxon>
        <taxon>Ecdysozoa</taxon>
        <taxon>Arthropoda</taxon>
        <taxon>Chelicerata</taxon>
        <taxon>Arachnida</taxon>
        <taxon>Araneae</taxon>
        <taxon>Araneomorphae</taxon>
        <taxon>Entelegynae</taxon>
        <taxon>Araneoidea</taxon>
        <taxon>Nephilidae</taxon>
        <taxon>Trichonephila</taxon>
    </lineage>
</organism>
<proteinExistence type="predicted"/>
<name>A0A8X6V9J5_TRICX</name>
<dbReference type="AlphaFoldDB" id="A0A8X6V9J5"/>
<evidence type="ECO:0000313" key="2">
    <source>
        <dbReference type="Proteomes" id="UP000887159"/>
    </source>
</evidence>
<dbReference type="Proteomes" id="UP000887159">
    <property type="component" value="Unassembled WGS sequence"/>
</dbReference>
<reference evidence="1" key="1">
    <citation type="submission" date="2020-08" db="EMBL/GenBank/DDBJ databases">
        <title>Multicomponent nature underlies the extraordinary mechanical properties of spider dragline silk.</title>
        <authorList>
            <person name="Kono N."/>
            <person name="Nakamura H."/>
            <person name="Mori M."/>
            <person name="Yoshida Y."/>
            <person name="Ohtoshi R."/>
            <person name="Malay A.D."/>
            <person name="Moran D.A.P."/>
            <person name="Tomita M."/>
            <person name="Numata K."/>
            <person name="Arakawa K."/>
        </authorList>
    </citation>
    <scope>NUCLEOTIDE SEQUENCE</scope>
</reference>
<protein>
    <submittedName>
        <fullName evidence="1">Uncharacterized protein</fullName>
    </submittedName>
</protein>